<accession>A0A6J6E789</accession>
<dbReference type="EMBL" id="CAEZTS010000028">
    <property type="protein sequence ID" value="CAB4572450.1"/>
    <property type="molecule type" value="Genomic_DNA"/>
</dbReference>
<organism evidence="1">
    <name type="scientific">freshwater metagenome</name>
    <dbReference type="NCBI Taxonomy" id="449393"/>
    <lineage>
        <taxon>unclassified sequences</taxon>
        <taxon>metagenomes</taxon>
        <taxon>ecological metagenomes</taxon>
    </lineage>
</organism>
<dbReference type="InterPro" id="IPR029756">
    <property type="entry name" value="MTH1187/YkoF-like"/>
</dbReference>
<name>A0A6J6E789_9ZZZZ</name>
<reference evidence="1" key="1">
    <citation type="submission" date="2020-05" db="EMBL/GenBank/DDBJ databases">
        <authorList>
            <person name="Chiriac C."/>
            <person name="Salcher M."/>
            <person name="Ghai R."/>
            <person name="Kavagutti S V."/>
        </authorList>
    </citation>
    <scope>NUCLEOTIDE SEQUENCE</scope>
</reference>
<dbReference type="SUPFAM" id="SSF89957">
    <property type="entry name" value="MTH1187/YkoF-like"/>
    <property type="match status" value="1"/>
</dbReference>
<sequence length="78" mass="7993">MIRVEFTVEPFVEGQPGPHVLAAVSAAEAAGVSVVFGPFASEFEAEDQVALAAVSALIEGAYANGATHVNIHLEKVSA</sequence>
<proteinExistence type="predicted"/>
<gene>
    <name evidence="1" type="ORF">UFOPK1722_00479</name>
</gene>
<evidence type="ECO:0000313" key="1">
    <source>
        <dbReference type="EMBL" id="CAB4572450.1"/>
    </source>
</evidence>
<protein>
    <submittedName>
        <fullName evidence="1">Unannotated protein</fullName>
    </submittedName>
</protein>
<dbReference type="AlphaFoldDB" id="A0A6J6E789"/>